<dbReference type="InterPro" id="IPR050092">
    <property type="entry name" value="RNase_H"/>
</dbReference>
<dbReference type="PANTHER" id="PTHR10642">
    <property type="entry name" value="RIBONUCLEASE H1"/>
    <property type="match status" value="1"/>
</dbReference>
<dbReference type="EC" id="3.1.26.4" evidence="3"/>
<accession>A0ABR1J510</accession>
<dbReference type="InterPro" id="IPR012337">
    <property type="entry name" value="RNaseH-like_sf"/>
</dbReference>
<evidence type="ECO:0000256" key="7">
    <source>
        <dbReference type="ARBA" id="ARBA00022801"/>
    </source>
</evidence>
<keyword evidence="4" id="KW-0540">Nuclease</keyword>
<feature type="region of interest" description="Disordered" evidence="8">
    <location>
        <begin position="1"/>
        <end position="46"/>
    </location>
</feature>
<evidence type="ECO:0000256" key="1">
    <source>
        <dbReference type="ARBA" id="ARBA00000077"/>
    </source>
</evidence>
<organism evidence="10 11">
    <name type="scientific">Marasmiellus scandens</name>
    <dbReference type="NCBI Taxonomy" id="2682957"/>
    <lineage>
        <taxon>Eukaryota</taxon>
        <taxon>Fungi</taxon>
        <taxon>Dikarya</taxon>
        <taxon>Basidiomycota</taxon>
        <taxon>Agaricomycotina</taxon>
        <taxon>Agaricomycetes</taxon>
        <taxon>Agaricomycetidae</taxon>
        <taxon>Agaricales</taxon>
        <taxon>Marasmiineae</taxon>
        <taxon>Omphalotaceae</taxon>
        <taxon>Marasmiellus</taxon>
    </lineage>
</organism>
<dbReference type="PROSITE" id="PS50879">
    <property type="entry name" value="RNASE_H_1"/>
    <property type="match status" value="1"/>
</dbReference>
<dbReference type="Gene3D" id="3.30.420.10">
    <property type="entry name" value="Ribonuclease H-like superfamily/Ribonuclease H"/>
    <property type="match status" value="1"/>
</dbReference>
<dbReference type="SUPFAM" id="SSF53098">
    <property type="entry name" value="Ribonuclease H-like"/>
    <property type="match status" value="1"/>
</dbReference>
<gene>
    <name evidence="10" type="ORF">VKT23_012682</name>
</gene>
<dbReference type="Pfam" id="PF00075">
    <property type="entry name" value="RNase_H"/>
    <property type="match status" value="1"/>
</dbReference>
<dbReference type="InterPro" id="IPR036397">
    <property type="entry name" value="RNaseH_sf"/>
</dbReference>
<evidence type="ECO:0000256" key="4">
    <source>
        <dbReference type="ARBA" id="ARBA00022722"/>
    </source>
</evidence>
<keyword evidence="5" id="KW-0479">Metal-binding</keyword>
<keyword evidence="6" id="KW-0255">Endonuclease</keyword>
<evidence type="ECO:0000256" key="5">
    <source>
        <dbReference type="ARBA" id="ARBA00022723"/>
    </source>
</evidence>
<name>A0ABR1J510_9AGAR</name>
<evidence type="ECO:0000256" key="8">
    <source>
        <dbReference type="SAM" id="MobiDB-lite"/>
    </source>
</evidence>
<comment type="caution">
    <text evidence="10">The sequence shown here is derived from an EMBL/GenBank/DDBJ whole genome shotgun (WGS) entry which is preliminary data.</text>
</comment>
<evidence type="ECO:0000313" key="11">
    <source>
        <dbReference type="Proteomes" id="UP001498398"/>
    </source>
</evidence>
<dbReference type="EMBL" id="JBANRG010000032">
    <property type="protein sequence ID" value="KAK7451005.1"/>
    <property type="molecule type" value="Genomic_DNA"/>
</dbReference>
<comment type="similarity">
    <text evidence="2">Belongs to the RNase H family.</text>
</comment>
<protein>
    <recommendedName>
        <fullName evidence="3">ribonuclease H</fullName>
        <ecNumber evidence="3">3.1.26.4</ecNumber>
    </recommendedName>
</protein>
<dbReference type="InterPro" id="IPR002156">
    <property type="entry name" value="RNaseH_domain"/>
</dbReference>
<keyword evidence="11" id="KW-1185">Reference proteome</keyword>
<proteinExistence type="inferred from homology"/>
<comment type="catalytic activity">
    <reaction evidence="1">
        <text>Endonucleolytic cleavage to 5'-phosphomonoester.</text>
        <dbReference type="EC" id="3.1.26.4"/>
    </reaction>
</comment>
<dbReference type="Proteomes" id="UP001498398">
    <property type="component" value="Unassembled WGS sequence"/>
</dbReference>
<sequence length="184" mass="21391">MVAYEDEDEDEDGDASMDRNERKTPDLSQVRVKRVDDTLDPGMPRTNQRAELLGALEGLDLLYTLWKENRAEAEREGRPVHGEAKKHRSDREDFDRDLDLGKQEWAVATDSEYVVKGITQWYPAWRRRGWITANGKRPTNLDLFRRLNAKLDELEAMDIQVGFWRIPREYNQLADQLAGEAALM</sequence>
<feature type="compositionally biased region" description="Basic and acidic residues" evidence="8">
    <location>
        <begin position="16"/>
        <end position="25"/>
    </location>
</feature>
<reference evidence="10 11" key="1">
    <citation type="submission" date="2024-01" db="EMBL/GenBank/DDBJ databases">
        <title>A draft genome for the cacao thread blight pathogen Marasmiellus scandens.</title>
        <authorList>
            <person name="Baruah I.K."/>
            <person name="Leung J."/>
            <person name="Bukari Y."/>
            <person name="Amoako-Attah I."/>
            <person name="Meinhardt L.W."/>
            <person name="Bailey B.A."/>
            <person name="Cohen S.P."/>
        </authorList>
    </citation>
    <scope>NUCLEOTIDE SEQUENCE [LARGE SCALE GENOMIC DNA]</scope>
    <source>
        <strain evidence="10 11">GH-19</strain>
    </source>
</reference>
<evidence type="ECO:0000256" key="6">
    <source>
        <dbReference type="ARBA" id="ARBA00022759"/>
    </source>
</evidence>
<evidence type="ECO:0000313" key="10">
    <source>
        <dbReference type="EMBL" id="KAK7451005.1"/>
    </source>
</evidence>
<feature type="domain" description="RNase H type-1" evidence="9">
    <location>
        <begin position="1"/>
        <end position="183"/>
    </location>
</feature>
<feature type="compositionally biased region" description="Acidic residues" evidence="8">
    <location>
        <begin position="1"/>
        <end position="15"/>
    </location>
</feature>
<keyword evidence="7" id="KW-0378">Hydrolase</keyword>
<evidence type="ECO:0000256" key="3">
    <source>
        <dbReference type="ARBA" id="ARBA00012180"/>
    </source>
</evidence>
<dbReference type="PANTHER" id="PTHR10642:SF26">
    <property type="entry name" value="RIBONUCLEASE H1"/>
    <property type="match status" value="1"/>
</dbReference>
<evidence type="ECO:0000256" key="2">
    <source>
        <dbReference type="ARBA" id="ARBA00005300"/>
    </source>
</evidence>
<evidence type="ECO:0000259" key="9">
    <source>
        <dbReference type="PROSITE" id="PS50879"/>
    </source>
</evidence>